<gene>
    <name evidence="3" type="ORF">I2H38_01080</name>
</gene>
<dbReference type="Pfam" id="PF05239">
    <property type="entry name" value="PRC"/>
    <property type="match status" value="1"/>
</dbReference>
<dbReference type="AlphaFoldDB" id="A0A931BSC8"/>
<dbReference type="Gene3D" id="2.30.30.240">
    <property type="entry name" value="PRC-barrel domain"/>
    <property type="match status" value="1"/>
</dbReference>
<accession>A0A931BSC8</accession>
<reference evidence="3" key="1">
    <citation type="submission" date="2020-11" db="EMBL/GenBank/DDBJ databases">
        <authorList>
            <person name="Kim M.K."/>
        </authorList>
    </citation>
    <scope>NUCLEOTIDE SEQUENCE</scope>
    <source>
        <strain evidence="3">BT350</strain>
    </source>
</reference>
<proteinExistence type="predicted"/>
<dbReference type="Proteomes" id="UP000599312">
    <property type="component" value="Unassembled WGS sequence"/>
</dbReference>
<keyword evidence="4" id="KW-1185">Reference proteome</keyword>
<feature type="domain" description="PRC-barrel" evidence="2">
    <location>
        <begin position="77"/>
        <end position="134"/>
    </location>
</feature>
<name>A0A931BSC8_9HYPH</name>
<dbReference type="EMBL" id="JADQDO010000001">
    <property type="protein sequence ID" value="MBF9231962.1"/>
    <property type="molecule type" value="Genomic_DNA"/>
</dbReference>
<organism evidence="3 4">
    <name type="scientific">Microvirga alba</name>
    <dbReference type="NCBI Taxonomy" id="2791025"/>
    <lineage>
        <taxon>Bacteria</taxon>
        <taxon>Pseudomonadati</taxon>
        <taxon>Pseudomonadota</taxon>
        <taxon>Alphaproteobacteria</taxon>
        <taxon>Hyphomicrobiales</taxon>
        <taxon>Methylobacteriaceae</taxon>
        <taxon>Microvirga</taxon>
    </lineage>
</organism>
<evidence type="ECO:0000313" key="4">
    <source>
        <dbReference type="Proteomes" id="UP000599312"/>
    </source>
</evidence>
<dbReference type="SUPFAM" id="SSF50346">
    <property type="entry name" value="PRC-barrel domain"/>
    <property type="match status" value="1"/>
</dbReference>
<sequence>MWNGRLMAALGNRVYWRIMRLHDICEGDYPMLTKHIAACLVVTALGAAPAFAQTSTAPSPSGSSAMSGPFMTQMGPNHYLASKLIGTKVISANNESIGDVNDVIVERDGRPVAAVIGVGGFLGIGEKYVAIPFSALQFATREQVNAMTNGNVPSTGSTATVPAPSGRLSAPELIILRMTKVDLQAAPSFNPDRNTAPGATTTPAPKP</sequence>
<dbReference type="InterPro" id="IPR011033">
    <property type="entry name" value="PRC_barrel-like_sf"/>
</dbReference>
<evidence type="ECO:0000313" key="3">
    <source>
        <dbReference type="EMBL" id="MBF9231962.1"/>
    </source>
</evidence>
<feature type="compositionally biased region" description="Low complexity" evidence="1">
    <location>
        <begin position="195"/>
        <end position="207"/>
    </location>
</feature>
<protein>
    <submittedName>
        <fullName evidence="3">PRC-barrel domain-containing protein</fullName>
    </submittedName>
</protein>
<dbReference type="PANTHER" id="PTHR36505:SF1">
    <property type="entry name" value="BLR1072 PROTEIN"/>
    <property type="match status" value="1"/>
</dbReference>
<feature type="region of interest" description="Disordered" evidence="1">
    <location>
        <begin position="186"/>
        <end position="207"/>
    </location>
</feature>
<evidence type="ECO:0000256" key="1">
    <source>
        <dbReference type="SAM" id="MobiDB-lite"/>
    </source>
</evidence>
<comment type="caution">
    <text evidence="3">The sequence shown here is derived from an EMBL/GenBank/DDBJ whole genome shotgun (WGS) entry which is preliminary data.</text>
</comment>
<evidence type="ECO:0000259" key="2">
    <source>
        <dbReference type="Pfam" id="PF05239"/>
    </source>
</evidence>
<dbReference type="InterPro" id="IPR027275">
    <property type="entry name" value="PRC-brl_dom"/>
</dbReference>
<dbReference type="PANTHER" id="PTHR36505">
    <property type="entry name" value="BLR1072 PROTEIN"/>
    <property type="match status" value="1"/>
</dbReference>